<name>A2ERC0_TRIV3</name>
<dbReference type="GO" id="GO:0030134">
    <property type="term" value="C:COPII-coated ER to Golgi transport vesicle"/>
    <property type="evidence" value="ECO:0000318"/>
    <property type="project" value="GO_Central"/>
</dbReference>
<organism evidence="10 11">
    <name type="scientific">Trichomonas vaginalis (strain ATCC PRA-98 / G3)</name>
    <dbReference type="NCBI Taxonomy" id="412133"/>
    <lineage>
        <taxon>Eukaryota</taxon>
        <taxon>Metamonada</taxon>
        <taxon>Parabasalia</taxon>
        <taxon>Trichomonadida</taxon>
        <taxon>Trichomonadidae</taxon>
        <taxon>Trichomonas</taxon>
    </lineage>
</organism>
<dbReference type="InParanoid" id="A2ERC0"/>
<dbReference type="SUPFAM" id="SSF49899">
    <property type="entry name" value="Concanavalin A-like lectins/glucanases"/>
    <property type="match status" value="1"/>
</dbReference>
<feature type="compositionally biased region" description="Pro residues" evidence="7">
    <location>
        <begin position="239"/>
        <end position="249"/>
    </location>
</feature>
<evidence type="ECO:0000256" key="7">
    <source>
        <dbReference type="SAM" id="MobiDB-lite"/>
    </source>
</evidence>
<dbReference type="PANTHER" id="PTHR12223:SF28">
    <property type="entry name" value="LECTIN, MANNOSE BINDING 1 LIKE"/>
    <property type="match status" value="1"/>
</dbReference>
<dbReference type="Gene3D" id="2.60.120.200">
    <property type="match status" value="1"/>
</dbReference>
<dbReference type="SMR" id="A2ERC0"/>
<evidence type="ECO:0000259" key="9">
    <source>
        <dbReference type="Pfam" id="PF03388"/>
    </source>
</evidence>
<feature type="region of interest" description="Disordered" evidence="7">
    <location>
        <begin position="228"/>
        <end position="252"/>
    </location>
</feature>
<dbReference type="RefSeq" id="XP_001317019.1">
    <property type="nucleotide sequence ID" value="XM_001316984.1"/>
</dbReference>
<keyword evidence="6" id="KW-0175">Coiled coil</keyword>
<dbReference type="GO" id="GO:0005793">
    <property type="term" value="C:endoplasmic reticulum-Golgi intermediate compartment"/>
    <property type="evidence" value="ECO:0000318"/>
    <property type="project" value="GO_Central"/>
</dbReference>
<dbReference type="OrthoDB" id="270293at2759"/>
<dbReference type="Proteomes" id="UP000001542">
    <property type="component" value="Unassembled WGS sequence"/>
</dbReference>
<keyword evidence="5 8" id="KW-0472">Membrane</keyword>
<dbReference type="PANTHER" id="PTHR12223">
    <property type="entry name" value="VESICULAR MANNOSE-BINDING LECTIN"/>
    <property type="match status" value="1"/>
</dbReference>
<feature type="transmembrane region" description="Helical" evidence="8">
    <location>
        <begin position="377"/>
        <end position="398"/>
    </location>
</feature>
<dbReference type="InterPro" id="IPR013320">
    <property type="entry name" value="ConA-like_dom_sf"/>
</dbReference>
<reference evidence="10" key="2">
    <citation type="journal article" date="2007" name="Science">
        <title>Draft genome sequence of the sexually transmitted pathogen Trichomonas vaginalis.</title>
        <authorList>
            <person name="Carlton J.M."/>
            <person name="Hirt R.P."/>
            <person name="Silva J.C."/>
            <person name="Delcher A.L."/>
            <person name="Schatz M."/>
            <person name="Zhao Q."/>
            <person name="Wortman J.R."/>
            <person name="Bidwell S.L."/>
            <person name="Alsmark U.C.M."/>
            <person name="Besteiro S."/>
            <person name="Sicheritz-Ponten T."/>
            <person name="Noel C.J."/>
            <person name="Dacks J.B."/>
            <person name="Foster P.G."/>
            <person name="Simillion C."/>
            <person name="Van de Peer Y."/>
            <person name="Miranda-Saavedra D."/>
            <person name="Barton G.J."/>
            <person name="Westrop G.D."/>
            <person name="Mueller S."/>
            <person name="Dessi D."/>
            <person name="Fiori P.L."/>
            <person name="Ren Q."/>
            <person name="Paulsen I."/>
            <person name="Zhang H."/>
            <person name="Bastida-Corcuera F.D."/>
            <person name="Simoes-Barbosa A."/>
            <person name="Brown M.T."/>
            <person name="Hayes R.D."/>
            <person name="Mukherjee M."/>
            <person name="Okumura C.Y."/>
            <person name="Schneider R."/>
            <person name="Smith A.J."/>
            <person name="Vanacova S."/>
            <person name="Villalvazo M."/>
            <person name="Haas B.J."/>
            <person name="Pertea M."/>
            <person name="Feldblyum T.V."/>
            <person name="Utterback T.R."/>
            <person name="Shu C.L."/>
            <person name="Osoegawa K."/>
            <person name="de Jong P.J."/>
            <person name="Hrdy I."/>
            <person name="Horvathova L."/>
            <person name="Zubacova Z."/>
            <person name="Dolezal P."/>
            <person name="Malik S.B."/>
            <person name="Logsdon J.M. Jr."/>
            <person name="Henze K."/>
            <person name="Gupta A."/>
            <person name="Wang C.C."/>
            <person name="Dunne R.L."/>
            <person name="Upcroft J.A."/>
            <person name="Upcroft P."/>
            <person name="White O."/>
            <person name="Salzberg S.L."/>
            <person name="Tang P."/>
            <person name="Chiu C.-H."/>
            <person name="Lee Y.-S."/>
            <person name="Embley T.M."/>
            <person name="Coombs G.H."/>
            <person name="Mottram J.C."/>
            <person name="Tachezy J."/>
            <person name="Fraser-Liggett C.M."/>
            <person name="Johnson P.J."/>
        </authorList>
    </citation>
    <scope>NUCLEOTIDE SEQUENCE [LARGE SCALE GENOMIC DNA]</scope>
    <source>
        <strain evidence="10">G3</strain>
    </source>
</reference>
<reference evidence="10" key="1">
    <citation type="submission" date="2006-10" db="EMBL/GenBank/DDBJ databases">
        <authorList>
            <person name="Amadeo P."/>
            <person name="Zhao Q."/>
            <person name="Wortman J."/>
            <person name="Fraser-Liggett C."/>
            <person name="Carlton J."/>
        </authorList>
    </citation>
    <scope>NUCLEOTIDE SEQUENCE</scope>
    <source>
        <strain evidence="10">G3</strain>
    </source>
</reference>
<evidence type="ECO:0000313" key="10">
    <source>
        <dbReference type="EMBL" id="EAY04796.1"/>
    </source>
</evidence>
<keyword evidence="2 8" id="KW-0812">Transmembrane</keyword>
<dbReference type="AlphaFoldDB" id="A2ERC0"/>
<evidence type="ECO:0000256" key="6">
    <source>
        <dbReference type="SAM" id="Coils"/>
    </source>
</evidence>
<evidence type="ECO:0000256" key="8">
    <source>
        <dbReference type="SAM" id="Phobius"/>
    </source>
</evidence>
<keyword evidence="4 8" id="KW-1133">Transmembrane helix</keyword>
<feature type="coiled-coil region" evidence="6">
    <location>
        <begin position="309"/>
        <end position="347"/>
    </location>
</feature>
<dbReference type="VEuPathDB" id="TrichDB:TVAG_305460"/>
<dbReference type="GO" id="GO:0000139">
    <property type="term" value="C:Golgi membrane"/>
    <property type="evidence" value="ECO:0000318"/>
    <property type="project" value="GO_Central"/>
</dbReference>
<dbReference type="VEuPathDB" id="TrichDB:TVAGG3_1003940"/>
<sequence length="409" mass="46706">MFSIFSTLTASDTVENRKFVEFNNNFTGSWEIGGVSKKIGNDFYLIDNSTLSYGGIYYTNRLSAKQFEIKIALRYIPGEKSTGMNAIWITKDYHQESQVFGGPLSFNGIALLSSYNGTHLDTEFRKNDKKGRFVSYQYFPSSFIPVVDNKVTYRIVYKDGIVNVYITSGDKETHAFSQTPISDIRKYFLSITGRSAKKITQIIVDSAEYNTLFNDDEILVKTVAEMHIEDDEDSEPKPTRTPKPNPTPKPVDSYTYEDVLDEISIFDIFSTALTTTADMRQLIWNEMVPFSDAWQRRSIGICRKSGNLRASLLSTLNSTYQQMQELKDQIEMDLVYLRNDMQDIESELYHGVSQGYHLNQKLREEKYSASSGVSHTLLVFGIVEAVLVIIGIFIKIFCDGYRSPPLYRK</sequence>
<proteinExistence type="predicted"/>
<gene>
    <name evidence="10" type="ORF">TVAG_305460</name>
</gene>
<evidence type="ECO:0000256" key="4">
    <source>
        <dbReference type="ARBA" id="ARBA00022989"/>
    </source>
</evidence>
<dbReference type="GO" id="GO:0005789">
    <property type="term" value="C:endoplasmic reticulum membrane"/>
    <property type="evidence" value="ECO:0000318"/>
    <property type="project" value="GO_Central"/>
</dbReference>
<evidence type="ECO:0000256" key="3">
    <source>
        <dbReference type="ARBA" id="ARBA00022729"/>
    </source>
</evidence>
<protein>
    <recommendedName>
        <fullName evidence="9">L-type lectin-like domain-containing protein</fullName>
    </recommendedName>
</protein>
<dbReference type="EMBL" id="DS113465">
    <property type="protein sequence ID" value="EAY04796.1"/>
    <property type="molecule type" value="Genomic_DNA"/>
</dbReference>
<accession>A2ERC0</accession>
<feature type="domain" description="L-type lectin-like" evidence="9">
    <location>
        <begin position="27"/>
        <end position="116"/>
    </location>
</feature>
<dbReference type="InterPro" id="IPR005052">
    <property type="entry name" value="Lectin_leg"/>
</dbReference>
<dbReference type="GO" id="GO:0006888">
    <property type="term" value="P:endoplasmic reticulum to Golgi vesicle-mediated transport"/>
    <property type="evidence" value="ECO:0000318"/>
    <property type="project" value="GO_Central"/>
</dbReference>
<keyword evidence="3" id="KW-0732">Signal</keyword>
<evidence type="ECO:0000256" key="2">
    <source>
        <dbReference type="ARBA" id="ARBA00022692"/>
    </source>
</evidence>
<evidence type="ECO:0000256" key="1">
    <source>
        <dbReference type="ARBA" id="ARBA00004479"/>
    </source>
</evidence>
<keyword evidence="11" id="KW-1185">Reference proteome</keyword>
<evidence type="ECO:0000256" key="5">
    <source>
        <dbReference type="ARBA" id="ARBA00023136"/>
    </source>
</evidence>
<dbReference type="KEGG" id="tva:4762660"/>
<dbReference type="Pfam" id="PF03388">
    <property type="entry name" value="Lectin_leg-like"/>
    <property type="match status" value="1"/>
</dbReference>
<evidence type="ECO:0000313" key="11">
    <source>
        <dbReference type="Proteomes" id="UP000001542"/>
    </source>
</evidence>
<comment type="subcellular location">
    <subcellularLocation>
        <location evidence="1">Membrane</location>
        <topology evidence="1">Single-pass type I membrane protein</topology>
    </subcellularLocation>
</comment>
<dbReference type="GO" id="GO:0005537">
    <property type="term" value="F:D-mannose binding"/>
    <property type="evidence" value="ECO:0000318"/>
    <property type="project" value="GO_Central"/>
</dbReference>
<dbReference type="InterPro" id="IPR051136">
    <property type="entry name" value="Intracellular_Lectin-GPT"/>
</dbReference>